<dbReference type="Proteomes" id="UP000185093">
    <property type="component" value="Unassembled WGS sequence"/>
</dbReference>
<evidence type="ECO:0000256" key="1">
    <source>
        <dbReference type="ARBA" id="ARBA00029596"/>
    </source>
</evidence>
<dbReference type="Pfam" id="PF03737">
    <property type="entry name" value="RraA-like"/>
    <property type="match status" value="1"/>
</dbReference>
<dbReference type="PANTHER" id="PTHR33254">
    <property type="entry name" value="4-HYDROXY-4-METHYL-2-OXOGLUTARATE ALDOLASE 3-RELATED"/>
    <property type="match status" value="1"/>
</dbReference>
<evidence type="ECO:0000313" key="2">
    <source>
        <dbReference type="EMBL" id="SIN70257.1"/>
    </source>
</evidence>
<protein>
    <recommendedName>
        <fullName evidence="1">Regulator of ribonuclease activity homolog</fullName>
    </recommendedName>
</protein>
<comment type="caution">
    <text evidence="2">The sequence shown here is derived from an EMBL/GenBank/DDBJ whole genome shotgun (WGS) entry which is preliminary data.</text>
</comment>
<dbReference type="CDD" id="cd16841">
    <property type="entry name" value="RraA_family"/>
    <property type="match status" value="1"/>
</dbReference>
<dbReference type="SUPFAM" id="SSF89562">
    <property type="entry name" value="RraA-like"/>
    <property type="match status" value="1"/>
</dbReference>
<dbReference type="PANTHER" id="PTHR33254:SF4">
    <property type="entry name" value="4-HYDROXY-4-METHYL-2-OXOGLUTARATE ALDOLASE 3-RELATED"/>
    <property type="match status" value="1"/>
</dbReference>
<dbReference type="Gene3D" id="3.50.30.40">
    <property type="entry name" value="Ribonuclease E inhibitor RraA/RraA-like"/>
    <property type="match status" value="1"/>
</dbReference>
<organism evidence="2 3">
    <name type="scientific">Acetomicrobium flavidum</name>
    <dbReference type="NCBI Taxonomy" id="49896"/>
    <lineage>
        <taxon>Bacteria</taxon>
        <taxon>Thermotogati</taxon>
        <taxon>Synergistota</taxon>
        <taxon>Synergistia</taxon>
        <taxon>Synergistales</taxon>
        <taxon>Acetomicrobiaceae</taxon>
        <taxon>Acetomicrobium</taxon>
    </lineage>
</organism>
<accession>A0ABY1JE07</accession>
<dbReference type="EMBL" id="FSQZ01000001">
    <property type="protein sequence ID" value="SIN70257.1"/>
    <property type="molecule type" value="Genomic_DNA"/>
</dbReference>
<keyword evidence="3" id="KW-1185">Reference proteome</keyword>
<dbReference type="InterPro" id="IPR036704">
    <property type="entry name" value="RraA/RraA-like_sf"/>
</dbReference>
<evidence type="ECO:0000313" key="3">
    <source>
        <dbReference type="Proteomes" id="UP000185093"/>
    </source>
</evidence>
<gene>
    <name evidence="2" type="ORF">SAMN05444368_1318</name>
</gene>
<proteinExistence type="predicted"/>
<reference evidence="2 3" key="1">
    <citation type="submission" date="2016-11" db="EMBL/GenBank/DDBJ databases">
        <authorList>
            <person name="Varghese N."/>
            <person name="Submissions S."/>
        </authorList>
    </citation>
    <scope>NUCLEOTIDE SEQUENCE [LARGE SCALE GENOMIC DNA]</scope>
    <source>
        <strain evidence="2 3">DSM 20664</strain>
    </source>
</reference>
<dbReference type="InterPro" id="IPR005493">
    <property type="entry name" value="RraA/RraA-like"/>
</dbReference>
<sequence length="234" mass="25818">MLKVKNFGEPLEHDILNRLNILSTAEICDGMSEFNVTRCGSIDAGITPVSKNRHFVGVAYTVRAVGGNTFPVQYAIYNGKPGYVLLVDTGEYRDGPYLGELMATVAKNIGLVAVVIDGFIRDSDAIMQMDYTVFCRGFMPCKPSKFDDGEINAAISCGGIDVAPGDVLVGDCDGVVAIPRIKLKEVLMASEKKHLADSERKRKIYDFFADNQFNRKGLDVRLIMPEEVRKLVRK</sequence>
<name>A0ABY1JE07_9BACT</name>
<dbReference type="RefSeq" id="WP_074199676.1">
    <property type="nucleotide sequence ID" value="NZ_FSQZ01000001.1"/>
</dbReference>